<accession>E0RPP2</accession>
<dbReference type="Proteomes" id="UP000001296">
    <property type="component" value="Chromosome"/>
</dbReference>
<dbReference type="EMBL" id="CP001698">
    <property type="protein sequence ID" value="ADN01356.1"/>
    <property type="molecule type" value="Genomic_DNA"/>
</dbReference>
<protein>
    <submittedName>
        <fullName evidence="1">Uncharacterized protein</fullName>
    </submittedName>
</protein>
<proteinExistence type="predicted"/>
<evidence type="ECO:0000313" key="1">
    <source>
        <dbReference type="EMBL" id="ADN01356.1"/>
    </source>
</evidence>
<reference evidence="1 2" key="2">
    <citation type="journal article" date="2010" name="J. Bacteriol.">
        <title>Genome sequence of the polysaccharide-degrading, thermophilic anaerobe Spirochaeta thermophila DSM 6192.</title>
        <authorList>
            <person name="Angelov A."/>
            <person name="Liebl S."/>
            <person name="Ballschmiter M."/>
            <person name="Bomeke M."/>
            <person name="Lehmann R."/>
            <person name="Liesegang H."/>
            <person name="Daniel R."/>
            <person name="Liebl W."/>
        </authorList>
    </citation>
    <scope>NUCLEOTIDE SEQUENCE [LARGE SCALE GENOMIC DNA]</scope>
    <source>
        <strain evidence="2">ATCC 49972 / DSM 6192 / RI 19.B1</strain>
    </source>
</reference>
<dbReference type="AlphaFoldDB" id="E0RPP2"/>
<evidence type="ECO:0000313" key="2">
    <source>
        <dbReference type="Proteomes" id="UP000001296"/>
    </source>
</evidence>
<dbReference type="KEGG" id="sta:STHERM_c03840"/>
<name>E0RPP2_WINT6</name>
<gene>
    <name evidence="1" type="ordered locus">STHERM_c03840</name>
</gene>
<dbReference type="HOGENOM" id="CLU_2496365_0_0_12"/>
<reference key="1">
    <citation type="submission" date="2009-08" db="EMBL/GenBank/DDBJ databases">
        <title>The genome sequence of Spirochaeta thermophila DSM6192.</title>
        <authorList>
            <person name="Angelov A."/>
            <person name="Mientus M."/>
            <person name="Wittenberg S."/>
            <person name="Lehmann R."/>
            <person name="Liesegang H."/>
            <person name="Daniel R."/>
            <person name="Liebl W."/>
        </authorList>
    </citation>
    <scope>NUCLEOTIDE SEQUENCE</scope>
    <source>
        <strain>DSM 6192</strain>
    </source>
</reference>
<dbReference type="PaxDb" id="665571-STHERM_c03840"/>
<organism evidence="1 2">
    <name type="scientific">Winmispira thermophila (strain ATCC 49972 / DSM 6192 / RI 19.B1)</name>
    <name type="common">Spirochaeta thermophila</name>
    <dbReference type="NCBI Taxonomy" id="665571"/>
    <lineage>
        <taxon>Bacteria</taxon>
        <taxon>Pseudomonadati</taxon>
        <taxon>Spirochaetota</taxon>
        <taxon>Spirochaetia</taxon>
        <taxon>Winmispirales</taxon>
        <taxon>Winmispiraceae</taxon>
        <taxon>Winmispira</taxon>
    </lineage>
</organism>
<sequence length="86" mass="9546">MLDAENPQRGCHGSIGHRAVFPLLVKNESGDIISGENLCDLLVEASREQGGTRSIVTLGPFRHGVRRYPLWVNISEYIIDQEGVWA</sequence>